<feature type="compositionally biased region" description="Basic and acidic residues" evidence="9">
    <location>
        <begin position="374"/>
        <end position="389"/>
    </location>
</feature>
<dbReference type="PROSITE" id="PS50089">
    <property type="entry name" value="ZF_RING_2"/>
    <property type="match status" value="1"/>
</dbReference>
<evidence type="ECO:0000256" key="9">
    <source>
        <dbReference type="SAM" id="MobiDB-lite"/>
    </source>
</evidence>
<name>A0AAN7AJT2_9PEZI</name>
<keyword evidence="7" id="KW-0862">Zinc</keyword>
<dbReference type="Gene3D" id="3.30.40.10">
    <property type="entry name" value="Zinc/RING finger domain, C3HC4 (zinc finger)"/>
    <property type="match status" value="1"/>
</dbReference>
<dbReference type="GO" id="GO:0016567">
    <property type="term" value="P:protein ubiquitination"/>
    <property type="evidence" value="ECO:0007669"/>
    <property type="project" value="UniProtKB-ARBA"/>
</dbReference>
<comment type="caution">
    <text evidence="11">The sequence shown here is derived from an EMBL/GenBank/DDBJ whole genome shotgun (WGS) entry which is preliminary data.</text>
</comment>
<dbReference type="Pfam" id="PF13639">
    <property type="entry name" value="zf-RING_2"/>
    <property type="match status" value="1"/>
</dbReference>
<reference evidence="11" key="1">
    <citation type="journal article" date="2023" name="Mol. Phylogenet. Evol.">
        <title>Genome-scale phylogeny and comparative genomics of the fungal order Sordariales.</title>
        <authorList>
            <person name="Hensen N."/>
            <person name="Bonometti L."/>
            <person name="Westerberg I."/>
            <person name="Brannstrom I.O."/>
            <person name="Guillou S."/>
            <person name="Cros-Aarteil S."/>
            <person name="Calhoun S."/>
            <person name="Haridas S."/>
            <person name="Kuo A."/>
            <person name="Mondo S."/>
            <person name="Pangilinan J."/>
            <person name="Riley R."/>
            <person name="LaButti K."/>
            <person name="Andreopoulos B."/>
            <person name="Lipzen A."/>
            <person name="Chen C."/>
            <person name="Yan M."/>
            <person name="Daum C."/>
            <person name="Ng V."/>
            <person name="Clum A."/>
            <person name="Steindorff A."/>
            <person name="Ohm R.A."/>
            <person name="Martin F."/>
            <person name="Silar P."/>
            <person name="Natvig D.O."/>
            <person name="Lalanne C."/>
            <person name="Gautier V."/>
            <person name="Ament-Velasquez S.L."/>
            <person name="Kruys A."/>
            <person name="Hutchinson M.I."/>
            <person name="Powell A.J."/>
            <person name="Barry K."/>
            <person name="Miller A.N."/>
            <person name="Grigoriev I.V."/>
            <person name="Debuchy R."/>
            <person name="Gladieux P."/>
            <person name="Hiltunen Thoren M."/>
            <person name="Johannesson H."/>
        </authorList>
    </citation>
    <scope>NUCLEOTIDE SEQUENCE</scope>
    <source>
        <strain evidence="11">PSN309</strain>
    </source>
</reference>
<feature type="region of interest" description="Disordered" evidence="9">
    <location>
        <begin position="33"/>
        <end position="105"/>
    </location>
</feature>
<dbReference type="SMART" id="SM00184">
    <property type="entry name" value="RING"/>
    <property type="match status" value="1"/>
</dbReference>
<dbReference type="GO" id="GO:0061630">
    <property type="term" value="F:ubiquitin protein ligase activity"/>
    <property type="evidence" value="ECO:0007669"/>
    <property type="project" value="UniProtKB-EC"/>
</dbReference>
<accession>A0AAN7AJT2</accession>
<evidence type="ECO:0000313" key="12">
    <source>
        <dbReference type="Proteomes" id="UP001302126"/>
    </source>
</evidence>
<organism evidence="11 12">
    <name type="scientific">Podospora australis</name>
    <dbReference type="NCBI Taxonomy" id="1536484"/>
    <lineage>
        <taxon>Eukaryota</taxon>
        <taxon>Fungi</taxon>
        <taxon>Dikarya</taxon>
        <taxon>Ascomycota</taxon>
        <taxon>Pezizomycotina</taxon>
        <taxon>Sordariomycetes</taxon>
        <taxon>Sordariomycetidae</taxon>
        <taxon>Sordariales</taxon>
        <taxon>Podosporaceae</taxon>
        <taxon>Podospora</taxon>
    </lineage>
</organism>
<dbReference type="InterPro" id="IPR013083">
    <property type="entry name" value="Znf_RING/FYVE/PHD"/>
</dbReference>
<keyword evidence="4" id="KW-0479">Metal-binding</keyword>
<dbReference type="InterPro" id="IPR051834">
    <property type="entry name" value="RING_finger_E3_ligase"/>
</dbReference>
<dbReference type="InterPro" id="IPR001841">
    <property type="entry name" value="Znf_RING"/>
</dbReference>
<evidence type="ECO:0000256" key="3">
    <source>
        <dbReference type="ARBA" id="ARBA00022679"/>
    </source>
</evidence>
<dbReference type="FunFam" id="3.30.40.10:FF:000127">
    <property type="entry name" value="E3 ubiquitin-protein ligase RNF181"/>
    <property type="match status" value="1"/>
</dbReference>
<dbReference type="EMBL" id="MU864371">
    <property type="protein sequence ID" value="KAK4189803.1"/>
    <property type="molecule type" value="Genomic_DNA"/>
</dbReference>
<keyword evidence="3" id="KW-0808">Transferase</keyword>
<keyword evidence="5 8" id="KW-0863">Zinc-finger</keyword>
<dbReference type="GO" id="GO:0005634">
    <property type="term" value="C:nucleus"/>
    <property type="evidence" value="ECO:0007669"/>
    <property type="project" value="TreeGrafter"/>
</dbReference>
<dbReference type="Proteomes" id="UP001302126">
    <property type="component" value="Unassembled WGS sequence"/>
</dbReference>
<sequence length="389" mass="42557">MADNGAHNGAPMYCHGCHYQWQRQGGSIECPSCHSASTEIVTPDNDPNHFYNRQSEQQTASETAAPTPPAPQPAPQTEQSSDQNTENSSSNAEQPSGHGPIPHPTVQFTIFNVPFSGMTFFTTSRPVAHPAPAQPAGQAEQQEQQTEQPPSAPTVQMPPIIHFSFPIIMHGLPLHRPQTAEAPQQTETQQPESQQADGQAQQTAGEQHFNSEQQQNTGEQQLPSPQQPSPEQDRRRMMQANMIESLLSVFFHPANAILGDAVYSQEAFDRIISQLRDQTPVGGAPPASQAAIDKLPLRELEEESKCVVCVEDMPKGEKVAVLPCTHSFHGECVTPWLKLHNTCPVCRRSVEMDESDTIKKGAPVFYGPAPPENDPAHQHQHNGDAMDCS</sequence>
<evidence type="ECO:0000256" key="4">
    <source>
        <dbReference type="ARBA" id="ARBA00022723"/>
    </source>
</evidence>
<evidence type="ECO:0000256" key="2">
    <source>
        <dbReference type="ARBA" id="ARBA00012483"/>
    </source>
</evidence>
<dbReference type="CDD" id="cd16454">
    <property type="entry name" value="RING-H2_PA-TM-RING"/>
    <property type="match status" value="1"/>
</dbReference>
<feature type="compositionally biased region" description="Low complexity" evidence="9">
    <location>
        <begin position="56"/>
        <end position="65"/>
    </location>
</feature>
<dbReference type="SUPFAM" id="SSF57850">
    <property type="entry name" value="RING/U-box"/>
    <property type="match status" value="1"/>
</dbReference>
<protein>
    <recommendedName>
        <fullName evidence="2">RING-type E3 ubiquitin transferase</fullName>
        <ecNumber evidence="2">2.3.2.27</ecNumber>
    </recommendedName>
</protein>
<dbReference type="EC" id="2.3.2.27" evidence="2"/>
<evidence type="ECO:0000256" key="7">
    <source>
        <dbReference type="ARBA" id="ARBA00022833"/>
    </source>
</evidence>
<proteinExistence type="predicted"/>
<dbReference type="PANTHER" id="PTHR45931">
    <property type="entry name" value="SI:CH211-59O9.10"/>
    <property type="match status" value="1"/>
</dbReference>
<feature type="region of interest" description="Disordered" evidence="9">
    <location>
        <begin position="178"/>
        <end position="234"/>
    </location>
</feature>
<feature type="compositionally biased region" description="Low complexity" evidence="9">
    <location>
        <begin position="126"/>
        <end position="149"/>
    </location>
</feature>
<comment type="catalytic activity">
    <reaction evidence="1">
        <text>S-ubiquitinyl-[E2 ubiquitin-conjugating enzyme]-L-cysteine + [acceptor protein]-L-lysine = [E2 ubiquitin-conjugating enzyme]-L-cysteine + N(6)-ubiquitinyl-[acceptor protein]-L-lysine.</text>
        <dbReference type="EC" id="2.3.2.27"/>
    </reaction>
</comment>
<evidence type="ECO:0000256" key="5">
    <source>
        <dbReference type="ARBA" id="ARBA00022771"/>
    </source>
</evidence>
<evidence type="ECO:0000259" key="10">
    <source>
        <dbReference type="PROSITE" id="PS50089"/>
    </source>
</evidence>
<feature type="compositionally biased region" description="Polar residues" evidence="9">
    <location>
        <begin position="82"/>
        <end position="94"/>
    </location>
</feature>
<evidence type="ECO:0000256" key="1">
    <source>
        <dbReference type="ARBA" id="ARBA00000900"/>
    </source>
</evidence>
<keyword evidence="12" id="KW-1185">Reference proteome</keyword>
<evidence type="ECO:0000256" key="6">
    <source>
        <dbReference type="ARBA" id="ARBA00022786"/>
    </source>
</evidence>
<keyword evidence="6" id="KW-0833">Ubl conjugation pathway</keyword>
<gene>
    <name evidence="11" type="ORF">QBC35DRAFT_121400</name>
</gene>
<reference evidence="11" key="2">
    <citation type="submission" date="2023-05" db="EMBL/GenBank/DDBJ databases">
        <authorList>
            <consortium name="Lawrence Berkeley National Laboratory"/>
            <person name="Steindorff A."/>
            <person name="Hensen N."/>
            <person name="Bonometti L."/>
            <person name="Westerberg I."/>
            <person name="Brannstrom I.O."/>
            <person name="Guillou S."/>
            <person name="Cros-Aarteil S."/>
            <person name="Calhoun S."/>
            <person name="Haridas S."/>
            <person name="Kuo A."/>
            <person name="Mondo S."/>
            <person name="Pangilinan J."/>
            <person name="Riley R."/>
            <person name="Labutti K."/>
            <person name="Andreopoulos B."/>
            <person name="Lipzen A."/>
            <person name="Chen C."/>
            <person name="Yanf M."/>
            <person name="Daum C."/>
            <person name="Ng V."/>
            <person name="Clum A."/>
            <person name="Ohm R."/>
            <person name="Martin F."/>
            <person name="Silar P."/>
            <person name="Natvig D."/>
            <person name="Lalanne C."/>
            <person name="Gautier V."/>
            <person name="Ament-Velasquez S.L."/>
            <person name="Kruys A."/>
            <person name="Hutchinson M.I."/>
            <person name="Powell A.J."/>
            <person name="Barry K."/>
            <person name="Miller A.N."/>
            <person name="Grigoriev I.V."/>
            <person name="Debuchy R."/>
            <person name="Gladieux P."/>
            <person name="Thoren M.H."/>
            <person name="Johannesson H."/>
        </authorList>
    </citation>
    <scope>NUCLEOTIDE SEQUENCE</scope>
    <source>
        <strain evidence="11">PSN309</strain>
    </source>
</reference>
<evidence type="ECO:0000313" key="11">
    <source>
        <dbReference type="EMBL" id="KAK4189803.1"/>
    </source>
</evidence>
<feature type="compositionally biased region" description="Polar residues" evidence="9">
    <location>
        <begin position="208"/>
        <end position="218"/>
    </location>
</feature>
<feature type="compositionally biased region" description="Low complexity" evidence="9">
    <location>
        <begin position="178"/>
        <end position="207"/>
    </location>
</feature>
<dbReference type="AlphaFoldDB" id="A0AAN7AJT2"/>
<dbReference type="PANTHER" id="PTHR45931:SF3">
    <property type="entry name" value="RING ZINC FINGER-CONTAINING PROTEIN"/>
    <property type="match status" value="1"/>
</dbReference>
<dbReference type="GO" id="GO:0008270">
    <property type="term" value="F:zinc ion binding"/>
    <property type="evidence" value="ECO:0007669"/>
    <property type="project" value="UniProtKB-KW"/>
</dbReference>
<evidence type="ECO:0000256" key="8">
    <source>
        <dbReference type="PROSITE-ProRule" id="PRU00175"/>
    </source>
</evidence>
<feature type="region of interest" description="Disordered" evidence="9">
    <location>
        <begin position="360"/>
        <end position="389"/>
    </location>
</feature>
<feature type="domain" description="RING-type" evidence="10">
    <location>
        <begin position="306"/>
        <end position="347"/>
    </location>
</feature>
<dbReference type="GO" id="GO:0006511">
    <property type="term" value="P:ubiquitin-dependent protein catabolic process"/>
    <property type="evidence" value="ECO:0007669"/>
    <property type="project" value="TreeGrafter"/>
</dbReference>
<feature type="region of interest" description="Disordered" evidence="9">
    <location>
        <begin position="124"/>
        <end position="157"/>
    </location>
</feature>